<evidence type="ECO:0000256" key="6">
    <source>
        <dbReference type="ARBA" id="ARBA00022679"/>
    </source>
</evidence>
<evidence type="ECO:0000256" key="7">
    <source>
        <dbReference type="ARBA" id="ARBA00022723"/>
    </source>
</evidence>
<keyword evidence="6" id="KW-0808">Transferase</keyword>
<organism evidence="14 15">
    <name type="scientific">Electrophorus voltai</name>
    <dbReference type="NCBI Taxonomy" id="2609070"/>
    <lineage>
        <taxon>Eukaryota</taxon>
        <taxon>Metazoa</taxon>
        <taxon>Chordata</taxon>
        <taxon>Craniata</taxon>
        <taxon>Vertebrata</taxon>
        <taxon>Euteleostomi</taxon>
        <taxon>Actinopterygii</taxon>
        <taxon>Neopterygii</taxon>
        <taxon>Teleostei</taxon>
        <taxon>Ostariophysi</taxon>
        <taxon>Gymnotiformes</taxon>
        <taxon>Gymnotoidei</taxon>
        <taxon>Gymnotidae</taxon>
        <taxon>Electrophorus</taxon>
    </lineage>
</organism>
<dbReference type="GO" id="GO:0046872">
    <property type="term" value="F:metal ion binding"/>
    <property type="evidence" value="ECO:0007669"/>
    <property type="project" value="UniProtKB-KW"/>
</dbReference>
<evidence type="ECO:0000259" key="13">
    <source>
        <dbReference type="SMART" id="SM00967"/>
    </source>
</evidence>
<dbReference type="SUPFAM" id="SSF75217">
    <property type="entry name" value="alpha/beta knot"/>
    <property type="match status" value="1"/>
</dbReference>
<evidence type="ECO:0000256" key="3">
    <source>
        <dbReference type="ARBA" id="ARBA00022552"/>
    </source>
</evidence>
<evidence type="ECO:0000256" key="2">
    <source>
        <dbReference type="ARBA" id="ARBA00022490"/>
    </source>
</evidence>
<dbReference type="NCBIfam" id="TIGR00186">
    <property type="entry name" value="rRNA_methyl_3"/>
    <property type="match status" value="1"/>
</dbReference>
<dbReference type="Pfam" id="PF01406">
    <property type="entry name" value="tRNA-synt_1e"/>
    <property type="match status" value="1"/>
</dbReference>
<dbReference type="FunFam" id="3.40.1280.10:FF:000015">
    <property type="entry name" value="Putative tRNA/rRNA methyltransferase"/>
    <property type="match status" value="1"/>
</dbReference>
<name>A0AAD8YML7_9TELE</name>
<dbReference type="GO" id="GO:0006364">
    <property type="term" value="P:rRNA processing"/>
    <property type="evidence" value="ECO:0007669"/>
    <property type="project" value="UniProtKB-KW"/>
</dbReference>
<dbReference type="Gene3D" id="3.40.50.620">
    <property type="entry name" value="HUPs"/>
    <property type="match status" value="1"/>
</dbReference>
<feature type="domain" description="Cysteinyl-tRNA synthetase class Ia DALR" evidence="12">
    <location>
        <begin position="261"/>
        <end position="322"/>
    </location>
</feature>
<dbReference type="CDD" id="cd18103">
    <property type="entry name" value="SpoU-like_RlmB"/>
    <property type="match status" value="1"/>
</dbReference>
<evidence type="ECO:0008006" key="16">
    <source>
        <dbReference type="Google" id="ProtNLM"/>
    </source>
</evidence>
<evidence type="ECO:0000256" key="9">
    <source>
        <dbReference type="ARBA" id="ARBA00022833"/>
    </source>
</evidence>
<keyword evidence="3" id="KW-0698">rRNA processing</keyword>
<dbReference type="InterPro" id="IPR013123">
    <property type="entry name" value="SpoU_subst-bd"/>
</dbReference>
<dbReference type="GO" id="GO:0008173">
    <property type="term" value="F:RNA methyltransferase activity"/>
    <property type="evidence" value="ECO:0007669"/>
    <property type="project" value="InterPro"/>
</dbReference>
<comment type="caution">
    <text evidence="14">The sequence shown here is derived from an EMBL/GenBank/DDBJ whole genome shotgun (WGS) entry which is preliminary data.</text>
</comment>
<accession>A0AAD8YML7</accession>
<dbReference type="Pfam" id="PF08032">
    <property type="entry name" value="SpoU_sub_bind"/>
    <property type="match status" value="1"/>
</dbReference>
<dbReference type="SMART" id="SM00840">
    <property type="entry name" value="DALR_2"/>
    <property type="match status" value="1"/>
</dbReference>
<dbReference type="Gene3D" id="3.40.1280.10">
    <property type="match status" value="1"/>
</dbReference>
<dbReference type="SUPFAM" id="SSF47323">
    <property type="entry name" value="Anticodon-binding domain of a subclass of class I aminoacyl-tRNA synthetases"/>
    <property type="match status" value="1"/>
</dbReference>
<dbReference type="InterPro" id="IPR024909">
    <property type="entry name" value="Cys-tRNA/MSH_ligase"/>
</dbReference>
<dbReference type="FunFam" id="3.30.1330.30:FF:000024">
    <property type="entry name" value="Putative tRNA/rRNA methyltransferase"/>
    <property type="match status" value="1"/>
</dbReference>
<dbReference type="Pfam" id="PF00588">
    <property type="entry name" value="SpoU_methylase"/>
    <property type="match status" value="1"/>
</dbReference>
<evidence type="ECO:0000256" key="1">
    <source>
        <dbReference type="ARBA" id="ARBA00001947"/>
    </source>
</evidence>
<protein>
    <recommendedName>
        <fullName evidence="16">tRNA/rRNA methyltransferase SpoU type domain-containing protein</fullName>
    </recommendedName>
</protein>
<dbReference type="InterPro" id="IPR029026">
    <property type="entry name" value="tRNA_m1G_MTases_N"/>
</dbReference>
<dbReference type="Gene3D" id="3.30.1330.30">
    <property type="match status" value="1"/>
</dbReference>
<dbReference type="GO" id="GO:0005524">
    <property type="term" value="F:ATP binding"/>
    <property type="evidence" value="ECO:0007669"/>
    <property type="project" value="UniProtKB-KW"/>
</dbReference>
<evidence type="ECO:0000256" key="4">
    <source>
        <dbReference type="ARBA" id="ARBA00022598"/>
    </source>
</evidence>
<feature type="region of interest" description="Disordered" evidence="11">
    <location>
        <begin position="349"/>
        <end position="435"/>
    </location>
</feature>
<gene>
    <name evidence="14" type="ORF">P4O66_022617</name>
</gene>
<keyword evidence="7" id="KW-0479">Metal-binding</keyword>
<keyword evidence="2" id="KW-0963">Cytoplasm</keyword>
<proteinExistence type="predicted"/>
<keyword evidence="15" id="KW-1185">Reference proteome</keyword>
<dbReference type="Gene3D" id="1.20.120.640">
    <property type="entry name" value="Anticodon-binding domain of a subclass of class I aminoacyl-tRNA synthetases"/>
    <property type="match status" value="1"/>
</dbReference>
<evidence type="ECO:0000313" key="14">
    <source>
        <dbReference type="EMBL" id="KAK1783955.1"/>
    </source>
</evidence>
<dbReference type="GO" id="GO:0003723">
    <property type="term" value="F:RNA binding"/>
    <property type="evidence" value="ECO:0007669"/>
    <property type="project" value="InterPro"/>
</dbReference>
<dbReference type="InterPro" id="IPR015273">
    <property type="entry name" value="Cys-tRNA-synt_Ia_DALR"/>
</dbReference>
<dbReference type="InterPro" id="IPR014729">
    <property type="entry name" value="Rossmann-like_a/b/a_fold"/>
</dbReference>
<reference evidence="14" key="1">
    <citation type="submission" date="2023-03" db="EMBL/GenBank/DDBJ databases">
        <title>Electrophorus voltai genome.</title>
        <authorList>
            <person name="Bian C."/>
        </authorList>
    </citation>
    <scope>NUCLEOTIDE SEQUENCE</scope>
    <source>
        <strain evidence="14">CB-2022</strain>
        <tissue evidence="14">Muscle</tissue>
    </source>
</reference>
<dbReference type="InterPro" id="IPR029064">
    <property type="entry name" value="Ribosomal_eL30-like_sf"/>
</dbReference>
<dbReference type="PRINTS" id="PR00983">
    <property type="entry name" value="TRNASYNTHCYS"/>
</dbReference>
<dbReference type="PANTHER" id="PTHR10890">
    <property type="entry name" value="CYSTEINYL-TRNA SYNTHETASE"/>
    <property type="match status" value="1"/>
</dbReference>
<dbReference type="SUPFAM" id="SSF55315">
    <property type="entry name" value="L30e-like"/>
    <property type="match status" value="1"/>
</dbReference>
<keyword evidence="8" id="KW-0547">Nucleotide-binding</keyword>
<dbReference type="InterPro" id="IPR001537">
    <property type="entry name" value="SpoU_MeTrfase"/>
</dbReference>
<dbReference type="EMBL" id="JAROKS010000856">
    <property type="protein sequence ID" value="KAK1783955.1"/>
    <property type="molecule type" value="Genomic_DNA"/>
</dbReference>
<feature type="non-terminal residue" evidence="14">
    <location>
        <position position="677"/>
    </location>
</feature>
<evidence type="ECO:0000256" key="8">
    <source>
        <dbReference type="ARBA" id="ARBA00022741"/>
    </source>
</evidence>
<evidence type="ECO:0000259" key="12">
    <source>
        <dbReference type="SMART" id="SM00840"/>
    </source>
</evidence>
<dbReference type="PANTHER" id="PTHR10890:SF30">
    <property type="entry name" value="CYSTEINE--TRNA LIGASE"/>
    <property type="match status" value="1"/>
</dbReference>
<dbReference type="InterPro" id="IPR032678">
    <property type="entry name" value="tRNA-synt_1_cat_dom"/>
</dbReference>
<evidence type="ECO:0000256" key="11">
    <source>
        <dbReference type="SAM" id="MobiDB-lite"/>
    </source>
</evidence>
<dbReference type="GO" id="GO:0006423">
    <property type="term" value="P:cysteinyl-tRNA aminoacylation"/>
    <property type="evidence" value="ECO:0007669"/>
    <property type="project" value="InterPro"/>
</dbReference>
<dbReference type="InterPro" id="IPR004441">
    <property type="entry name" value="rRNA_MeTrfase_TrmH"/>
</dbReference>
<dbReference type="GO" id="GO:0005829">
    <property type="term" value="C:cytosol"/>
    <property type="evidence" value="ECO:0007669"/>
    <property type="project" value="TreeGrafter"/>
</dbReference>
<comment type="cofactor">
    <cofactor evidence="1">
        <name>Zn(2+)</name>
        <dbReference type="ChEBI" id="CHEBI:29105"/>
    </cofactor>
</comment>
<keyword evidence="9" id="KW-0862">Zinc</keyword>
<evidence type="ECO:0000256" key="10">
    <source>
        <dbReference type="ARBA" id="ARBA00022840"/>
    </source>
</evidence>
<dbReference type="AlphaFoldDB" id="A0AAD8YML7"/>
<keyword evidence="10" id="KW-0067">ATP-binding</keyword>
<keyword evidence="4" id="KW-0436">Ligase</keyword>
<dbReference type="Proteomes" id="UP001239994">
    <property type="component" value="Unassembled WGS sequence"/>
</dbReference>
<dbReference type="GO" id="GO:0004817">
    <property type="term" value="F:cysteine-tRNA ligase activity"/>
    <property type="evidence" value="ECO:0007669"/>
    <property type="project" value="InterPro"/>
</dbReference>
<dbReference type="SUPFAM" id="SSF52374">
    <property type="entry name" value="Nucleotidylyl transferase"/>
    <property type="match status" value="1"/>
</dbReference>
<dbReference type="SMART" id="SM00967">
    <property type="entry name" value="SpoU_sub_bind"/>
    <property type="match status" value="1"/>
</dbReference>
<feature type="compositionally biased region" description="Basic residues" evidence="11">
    <location>
        <begin position="400"/>
        <end position="409"/>
    </location>
</feature>
<dbReference type="InterPro" id="IPR029028">
    <property type="entry name" value="Alpha/beta_knot_MTases"/>
</dbReference>
<keyword evidence="5" id="KW-0489">Methyltransferase</keyword>
<evidence type="ECO:0000313" key="15">
    <source>
        <dbReference type="Proteomes" id="UP001239994"/>
    </source>
</evidence>
<sequence>KAAGAGRPWWEWAATFERSFTWAYDQLGVLPPSIEPRATGHVTQMVEMMERLIENGHAYAAGGDVYFDVQSYPEYGALSGHKLDDVHQGESAAEGKRDPRDFTLWKAVKPGEPSWPTPWGPGRPGWHLECSAMAEFYLGAAFDIHCGGRDLVFPHHENEIAQAKCAGDDFAQYWLHNGWVTMSGEKMSKSLGNVLSVPNVLKKVRPQELRYYLGSAHYRSNLEYSDEALDESAKSYQGLESFVLRTHKRAGGVELGTWTEGFAAALDNDLSVPIALAEIHGKASEGNSALAPGDLDAARVAAGQVRAMLAIRGVDPLDEHWTQSGGDTETAMEALDVLVRADLDRRQQARRAVTMAGNSSRRGAVRKGGTKKGQVAGSGGKHRRGLEGRGATPPAEARTKHPAAKRAARAARADEKQGRGGRPGPGRKVLDGPQTVLGRNPVVECLRAGVPATALWVAVGTESDDRLKESVQLAADAGISILEVPRTDLDRLSANGLHQGIALQVPPYRYAHPDDLLSEGRKHAEPPLLVALDNITDPRNLGAVVRSVAAFGGHGVVIPERRSASVSAVAWRTSAGAAARLPIARATNLTRTLKDWASKGVQVVGLDAEGDTTLDDFDGSGPVVIVVGSEGKGLSRLVRENCDAILSIPMAGPVESLNASVAAGVVLADIARRRRSS</sequence>
<feature type="domain" description="RNA 2-O ribose methyltransferase substrate binding" evidence="13">
    <location>
        <begin position="435"/>
        <end position="511"/>
    </location>
</feature>
<dbReference type="InterPro" id="IPR009080">
    <property type="entry name" value="tRNAsynth_Ia_anticodon-bd"/>
</dbReference>
<dbReference type="GO" id="GO:0032259">
    <property type="term" value="P:methylation"/>
    <property type="evidence" value="ECO:0007669"/>
    <property type="project" value="UniProtKB-KW"/>
</dbReference>
<evidence type="ECO:0000256" key="5">
    <source>
        <dbReference type="ARBA" id="ARBA00022603"/>
    </source>
</evidence>